<feature type="transmembrane region" description="Helical" evidence="1">
    <location>
        <begin position="49"/>
        <end position="68"/>
    </location>
</feature>
<keyword evidence="3" id="KW-1185">Reference proteome</keyword>
<evidence type="ECO:0000256" key="1">
    <source>
        <dbReference type="SAM" id="Phobius"/>
    </source>
</evidence>
<dbReference type="Pfam" id="PF03203">
    <property type="entry name" value="MerC"/>
    <property type="match status" value="1"/>
</dbReference>
<feature type="transmembrane region" description="Helical" evidence="1">
    <location>
        <begin position="99"/>
        <end position="120"/>
    </location>
</feature>
<accession>A0A842IXF8</accession>
<protein>
    <submittedName>
        <fullName evidence="2">MerC domain-containing protein</fullName>
    </submittedName>
</protein>
<dbReference type="AlphaFoldDB" id="A0A842IXF8"/>
<organism evidence="2 3">
    <name type="scientific">Winogradskyella flava</name>
    <dbReference type="NCBI Taxonomy" id="1884876"/>
    <lineage>
        <taxon>Bacteria</taxon>
        <taxon>Pseudomonadati</taxon>
        <taxon>Bacteroidota</taxon>
        <taxon>Flavobacteriia</taxon>
        <taxon>Flavobacteriales</taxon>
        <taxon>Flavobacteriaceae</taxon>
        <taxon>Winogradskyella</taxon>
    </lineage>
</organism>
<gene>
    <name evidence="2" type="ORF">H7F21_16525</name>
</gene>
<proteinExistence type="predicted"/>
<feature type="transmembrane region" description="Helical" evidence="1">
    <location>
        <begin position="75"/>
        <end position="93"/>
    </location>
</feature>
<reference evidence="2" key="1">
    <citation type="submission" date="2020-08" db="EMBL/GenBank/DDBJ databases">
        <title>Winogradskyella ouciana sp. nov., isolated from the hadal seawater of the Mariana Trench.</title>
        <authorList>
            <person name="He X."/>
        </authorList>
    </citation>
    <scope>NUCLEOTIDE SEQUENCE [LARGE SCALE GENOMIC DNA]</scope>
    <source>
        <strain evidence="2">KCTC 52348</strain>
    </source>
</reference>
<evidence type="ECO:0000313" key="2">
    <source>
        <dbReference type="EMBL" id="MBC2846714.1"/>
    </source>
</evidence>
<dbReference type="GO" id="GO:0015097">
    <property type="term" value="F:mercury ion transmembrane transporter activity"/>
    <property type="evidence" value="ECO:0007669"/>
    <property type="project" value="InterPro"/>
</dbReference>
<keyword evidence="1" id="KW-0472">Membrane</keyword>
<keyword evidence="1" id="KW-1133">Transmembrane helix</keyword>
<dbReference type="EMBL" id="JACLCP010000007">
    <property type="protein sequence ID" value="MBC2846714.1"/>
    <property type="molecule type" value="Genomic_DNA"/>
</dbReference>
<dbReference type="GO" id="GO:0016020">
    <property type="term" value="C:membrane"/>
    <property type="evidence" value="ECO:0007669"/>
    <property type="project" value="InterPro"/>
</dbReference>
<dbReference type="Proteomes" id="UP000533900">
    <property type="component" value="Unassembled WGS sequence"/>
</dbReference>
<dbReference type="InterPro" id="IPR004891">
    <property type="entry name" value="Mercury-R_MerC"/>
</dbReference>
<name>A0A842IXF8_9FLAO</name>
<comment type="caution">
    <text evidence="2">The sequence shown here is derived from an EMBL/GenBank/DDBJ whole genome shotgun (WGS) entry which is preliminary data.</text>
</comment>
<sequence length="134" mass="14867">MITKYFQHNRSDSIGALASGLCLIHCIATPFIFLAQTCSAICCDTAPAWWTSIDFLFIGISFFAVYLSAKNTSKIWISTTLWISCIGLCLVILNEKLALISLPESTIYIPAIALVLLHLYNRKYCQCKDGTCCV</sequence>
<keyword evidence="1" id="KW-0812">Transmembrane</keyword>
<dbReference type="RefSeq" id="WP_185790425.1">
    <property type="nucleotide sequence ID" value="NZ_JACLCP010000007.1"/>
</dbReference>
<evidence type="ECO:0000313" key="3">
    <source>
        <dbReference type="Proteomes" id="UP000533900"/>
    </source>
</evidence>